<dbReference type="InterPro" id="IPR000182">
    <property type="entry name" value="GNAT_dom"/>
</dbReference>
<dbReference type="GO" id="GO:0016747">
    <property type="term" value="F:acyltransferase activity, transferring groups other than amino-acyl groups"/>
    <property type="evidence" value="ECO:0007669"/>
    <property type="project" value="InterPro"/>
</dbReference>
<dbReference type="EMBL" id="SMCX01000016">
    <property type="protein sequence ID" value="TCW22994.1"/>
    <property type="molecule type" value="Genomic_DNA"/>
</dbReference>
<dbReference type="Proteomes" id="UP000295805">
    <property type="component" value="Unassembled WGS sequence"/>
</dbReference>
<dbReference type="AlphaFoldDB" id="A0A4R3ZS22"/>
<evidence type="ECO:0000259" key="1">
    <source>
        <dbReference type="PROSITE" id="PS51186"/>
    </source>
</evidence>
<reference evidence="2 3" key="1">
    <citation type="submission" date="2019-03" db="EMBL/GenBank/DDBJ databases">
        <title>Root nodule microbial communities of legume samples collected from USA, Mexico and Botswana.</title>
        <authorList>
            <person name="Hirsch A."/>
        </authorList>
    </citation>
    <scope>NUCLEOTIDE SEQUENCE [LARGE SCALE GENOMIC DNA]</scope>
    <source>
        <strain evidence="2 3">55</strain>
    </source>
</reference>
<dbReference type="CDD" id="cd04301">
    <property type="entry name" value="NAT_SF"/>
    <property type="match status" value="1"/>
</dbReference>
<dbReference type="Gene3D" id="3.40.630.30">
    <property type="match status" value="1"/>
</dbReference>
<protein>
    <submittedName>
        <fullName evidence="2">Acetyltransferase (GNAT) family protein</fullName>
    </submittedName>
</protein>
<proteinExistence type="predicted"/>
<sequence length="198" mass="22366">MGWMDTVITRLDAADFRDRLPEALGVYVDAMGYPSQVIRSRAAAWMEHSYRDGWSGVAAFEAPRRRLLGQSRGPLVAICYGYHGALGQWWYEQVSRGLRDRGRELPSDYVELTELHVSPTHQGRGIGGTLLRKFLADRPESRVLLSTPEIEGEDNSAWRLYRSLGFTDVLRSYRFEGDARPFAVLERPLPLPGPGTVE</sequence>
<feature type="domain" description="N-acetyltransferase" evidence="1">
    <location>
        <begin position="101"/>
        <end position="190"/>
    </location>
</feature>
<evidence type="ECO:0000313" key="2">
    <source>
        <dbReference type="EMBL" id="TCW22994.1"/>
    </source>
</evidence>
<evidence type="ECO:0000313" key="3">
    <source>
        <dbReference type="Proteomes" id="UP000295805"/>
    </source>
</evidence>
<dbReference type="PROSITE" id="PS51186">
    <property type="entry name" value="GNAT"/>
    <property type="match status" value="1"/>
</dbReference>
<accession>A0A4R3ZS22</accession>
<gene>
    <name evidence="2" type="ORF">EDD19_11631</name>
</gene>
<keyword evidence="2" id="KW-0808">Transferase</keyword>
<dbReference type="Pfam" id="PF13508">
    <property type="entry name" value="Acetyltransf_7"/>
    <property type="match status" value="1"/>
</dbReference>
<organism evidence="2 3">
    <name type="scientific">Dietzia cinnamea</name>
    <dbReference type="NCBI Taxonomy" id="321318"/>
    <lineage>
        <taxon>Bacteria</taxon>
        <taxon>Bacillati</taxon>
        <taxon>Actinomycetota</taxon>
        <taxon>Actinomycetes</taxon>
        <taxon>Mycobacteriales</taxon>
        <taxon>Dietziaceae</taxon>
        <taxon>Dietzia</taxon>
    </lineage>
</organism>
<dbReference type="InterPro" id="IPR016181">
    <property type="entry name" value="Acyl_CoA_acyltransferase"/>
</dbReference>
<dbReference type="SUPFAM" id="SSF55729">
    <property type="entry name" value="Acyl-CoA N-acyltransferases (Nat)"/>
    <property type="match status" value="1"/>
</dbReference>
<comment type="caution">
    <text evidence="2">The sequence shown here is derived from an EMBL/GenBank/DDBJ whole genome shotgun (WGS) entry which is preliminary data.</text>
</comment>
<name>A0A4R3ZS22_9ACTN</name>